<dbReference type="Proteomes" id="UP001597510">
    <property type="component" value="Unassembled WGS sequence"/>
</dbReference>
<comment type="caution">
    <text evidence="1">The sequence shown here is derived from an EMBL/GenBank/DDBJ whole genome shotgun (WGS) entry which is preliminary data.</text>
</comment>
<name>A0ABW5JA17_9BACT</name>
<gene>
    <name evidence="1" type="ORF">ACFSR2_16065</name>
</gene>
<dbReference type="GO" id="GO:0016787">
    <property type="term" value="F:hydrolase activity"/>
    <property type="evidence" value="ECO:0007669"/>
    <property type="project" value="UniProtKB-KW"/>
</dbReference>
<reference evidence="2" key="1">
    <citation type="journal article" date="2019" name="Int. J. Syst. Evol. Microbiol.">
        <title>The Global Catalogue of Microorganisms (GCM) 10K type strain sequencing project: providing services to taxonomists for standard genome sequencing and annotation.</title>
        <authorList>
            <consortium name="The Broad Institute Genomics Platform"/>
            <consortium name="The Broad Institute Genome Sequencing Center for Infectious Disease"/>
            <person name="Wu L."/>
            <person name="Ma J."/>
        </authorList>
    </citation>
    <scope>NUCLEOTIDE SEQUENCE [LARGE SCALE GENOMIC DNA]</scope>
    <source>
        <strain evidence="2">KCTC 52344</strain>
    </source>
</reference>
<dbReference type="EMBL" id="JBHULC010000019">
    <property type="protein sequence ID" value="MFD2522414.1"/>
    <property type="molecule type" value="Genomic_DNA"/>
</dbReference>
<dbReference type="SUPFAM" id="SSF102588">
    <property type="entry name" value="LmbE-like"/>
    <property type="match status" value="1"/>
</dbReference>
<proteinExistence type="predicted"/>
<organism evidence="1 2">
    <name type="scientific">Emticicia soli</name>
    <dbReference type="NCBI Taxonomy" id="2027878"/>
    <lineage>
        <taxon>Bacteria</taxon>
        <taxon>Pseudomonadati</taxon>
        <taxon>Bacteroidota</taxon>
        <taxon>Cytophagia</taxon>
        <taxon>Cytophagales</taxon>
        <taxon>Leadbetterellaceae</taxon>
        <taxon>Emticicia</taxon>
    </lineage>
</organism>
<dbReference type="PANTHER" id="PTHR12993">
    <property type="entry name" value="N-ACETYLGLUCOSAMINYL-PHOSPHATIDYLINOSITOL DE-N-ACETYLASE-RELATED"/>
    <property type="match status" value="1"/>
</dbReference>
<dbReference type="EC" id="3.5.1.-" evidence="1"/>
<dbReference type="Pfam" id="PF02585">
    <property type="entry name" value="PIG-L"/>
    <property type="match status" value="1"/>
</dbReference>
<keyword evidence="2" id="KW-1185">Reference proteome</keyword>
<sequence>MKKLLFSLIIIFLVFLGIFFYLRSRLQDDSVPLAESFSGEKVMFIFPHPDDEITSAGTLKLLDNEGIETSLITFTRGEAGSSNGMVTETDSAKRKLALGEIRFRELSAVGQLLGIDNQEILNFPDSDIKNLSPDSLKSIIRQKIARYQPSILITYDDVIGLYGHPDHRLIAQYTKEIFLAERGKSGFPVKKLYQVTLPKPMIETAMKISDSFKRNFGSGAILPTPTMAFKISKVGDFKKQAMLLHVSQRPTFNDMQPYFDKIPVWIYYRIFDKEYFAEVK</sequence>
<protein>
    <submittedName>
        <fullName evidence="1">PIG-L deacetylase family protein</fullName>
        <ecNumber evidence="1">3.5.1.-</ecNumber>
    </submittedName>
</protein>
<dbReference type="InterPro" id="IPR024078">
    <property type="entry name" value="LmbE-like_dom_sf"/>
</dbReference>
<keyword evidence="1" id="KW-0378">Hydrolase</keyword>
<dbReference type="RefSeq" id="WP_340240393.1">
    <property type="nucleotide sequence ID" value="NZ_JBBEWC010000020.1"/>
</dbReference>
<evidence type="ECO:0000313" key="1">
    <source>
        <dbReference type="EMBL" id="MFD2522414.1"/>
    </source>
</evidence>
<dbReference type="PANTHER" id="PTHR12993:SF11">
    <property type="entry name" value="N-ACETYLGLUCOSAMINYL-PHOSPHATIDYLINOSITOL DE-N-ACETYLASE"/>
    <property type="match status" value="1"/>
</dbReference>
<evidence type="ECO:0000313" key="2">
    <source>
        <dbReference type="Proteomes" id="UP001597510"/>
    </source>
</evidence>
<dbReference type="Gene3D" id="3.40.50.10320">
    <property type="entry name" value="LmbE-like"/>
    <property type="match status" value="1"/>
</dbReference>
<dbReference type="InterPro" id="IPR003737">
    <property type="entry name" value="GlcNAc_PI_deacetylase-related"/>
</dbReference>
<accession>A0ABW5JA17</accession>